<reference evidence="2" key="1">
    <citation type="journal article" date="2008" name="Nat. Genet.">
        <title>The Pristionchus pacificus genome provides a unique perspective on nematode lifestyle and parasitism.</title>
        <authorList>
            <person name="Dieterich C."/>
            <person name="Clifton S.W."/>
            <person name="Schuster L.N."/>
            <person name="Chinwalla A."/>
            <person name="Delehaunty K."/>
            <person name="Dinkelacker I."/>
            <person name="Fulton L."/>
            <person name="Fulton R."/>
            <person name="Godfrey J."/>
            <person name="Minx P."/>
            <person name="Mitreva M."/>
            <person name="Roeseler W."/>
            <person name="Tian H."/>
            <person name="Witte H."/>
            <person name="Yang S.P."/>
            <person name="Wilson R.K."/>
            <person name="Sommer R.J."/>
        </authorList>
    </citation>
    <scope>NUCLEOTIDE SEQUENCE [LARGE SCALE GENOMIC DNA]</scope>
    <source>
        <strain evidence="2">PS312</strain>
    </source>
</reference>
<dbReference type="InterPro" id="IPR019422">
    <property type="entry name" value="7TM_GPCR_serpentine_rcpt_Srh"/>
</dbReference>
<accession>A0A2A6CPW9</accession>
<dbReference type="PANTHER" id="PTHR45830">
    <property type="entry name" value="SERPENTINE RECEPTOR, CLASS I"/>
    <property type="match status" value="1"/>
</dbReference>
<sequence length="698" mass="80556">MNVADGTGLQFALQWDRDYLLRLCEIIRQVFWPVSVFFIHPLVLFVLIRKTKMDLDCKITFVIHDVVLILFDVYNGYFYQFYTLLPYPIFFCTGVFCNTDTPHRLLLTILAFLTISMCVPYMFVMMRMHQKIISPESRAKLSKRWQLVLMCFFTALLVSNVFGFAVWAVDSPNRDEILNMPEITWTKNVTSNFLVFGKQYGDIGLFDREMYLLLFSIIVCYGFYALCTYHAVFVSAKDNVPRRKSSKAFAIQVRFMISMAIQACLTTLFFIAPLFALGIAMATPIAQLVPAATLPFFRIVFVVVYCCCSCAHSTVFLAKSTYIIQNLVQQEDRVLTGYESANYYAESSDHSEHPSPNRHHTNIAGMLSNSIALYLAFTKSRKQLSEYKKLLILFLISDIIFSTVQELLKPVGMIDGNMFLVYMEGERQSKLSLSLYCGMVSMSFLIFCVSLHVPSILDQRVWHTDFYSKKCIFRKAKVVLKLDFAKLSFIVICLIVDCIIWAYICHVYLSYEPSYFLRLKRFFDSQNNDLPEDLEGSFLIFVSYRDDGSIRWDKFAVMMLLFRIIGIEVIIVAASSIHIMRTLRKRKTLSDASMKMHDQLFKALLVQVAIPTVLMYMPCSFYFVTPFLLPDTVSTPPGLITTMYSWFPIGEWLLDPLAIILMIAEYRNVIIKWLRILRILPNAVTTTKVETITIEPLK</sequence>
<accession>A0A8R1Z2B3</accession>
<dbReference type="Pfam" id="PF10326">
    <property type="entry name" value="7TM_GPCR_Str"/>
    <property type="match status" value="1"/>
</dbReference>
<name>A0A2A6CPW9_PRIPA</name>
<keyword evidence="2" id="KW-1185">Reference proteome</keyword>
<dbReference type="Pfam" id="PF10318">
    <property type="entry name" value="7TM_GPCR_Srh"/>
    <property type="match status" value="1"/>
</dbReference>
<dbReference type="InterPro" id="IPR019428">
    <property type="entry name" value="7TM_GPCR_serpentine_rcpt_Str"/>
</dbReference>
<dbReference type="SUPFAM" id="SSF81321">
    <property type="entry name" value="Family A G protein-coupled receptor-like"/>
    <property type="match status" value="1"/>
</dbReference>
<dbReference type="PANTHER" id="PTHR45830:SF15">
    <property type="entry name" value="SERPENTINE RECEPTOR, CLASS I"/>
    <property type="match status" value="1"/>
</dbReference>
<dbReference type="AlphaFoldDB" id="A0A2A6CPW9"/>
<gene>
    <name evidence="1" type="primary">WBGene00279454</name>
</gene>
<organism evidence="1 2">
    <name type="scientific">Pristionchus pacificus</name>
    <name type="common">Parasitic nematode worm</name>
    <dbReference type="NCBI Taxonomy" id="54126"/>
    <lineage>
        <taxon>Eukaryota</taxon>
        <taxon>Metazoa</taxon>
        <taxon>Ecdysozoa</taxon>
        <taxon>Nematoda</taxon>
        <taxon>Chromadorea</taxon>
        <taxon>Rhabditida</taxon>
        <taxon>Rhabditina</taxon>
        <taxon>Diplogasteromorpha</taxon>
        <taxon>Diplogasteroidea</taxon>
        <taxon>Neodiplogasteridae</taxon>
        <taxon>Pristionchus</taxon>
    </lineage>
</organism>
<dbReference type="OrthoDB" id="5815569at2759"/>
<proteinExistence type="predicted"/>
<evidence type="ECO:0000313" key="1">
    <source>
        <dbReference type="EnsemblMetazoa" id="PPA41085.1"/>
    </source>
</evidence>
<dbReference type="EnsemblMetazoa" id="PPA41085.1">
    <property type="protein sequence ID" value="PPA41085.1"/>
    <property type="gene ID" value="WBGene00279454"/>
</dbReference>
<dbReference type="Proteomes" id="UP000005239">
    <property type="component" value="Unassembled WGS sequence"/>
</dbReference>
<protein>
    <submittedName>
        <fullName evidence="1">G protein-coupled receptor</fullName>
    </submittedName>
</protein>
<evidence type="ECO:0000313" key="2">
    <source>
        <dbReference type="Proteomes" id="UP000005239"/>
    </source>
</evidence>
<reference evidence="1" key="2">
    <citation type="submission" date="2022-06" db="UniProtKB">
        <authorList>
            <consortium name="EnsemblMetazoa"/>
        </authorList>
    </citation>
    <scope>IDENTIFICATION</scope>
    <source>
        <strain evidence="1">PS312</strain>
    </source>
</reference>